<evidence type="ECO:0000256" key="2">
    <source>
        <dbReference type="ARBA" id="ARBA00022741"/>
    </source>
</evidence>
<keyword evidence="3 8" id="KW-0378">Hydrolase</keyword>
<accession>A0A9W4T0D8</accession>
<comment type="catalytic activity">
    <reaction evidence="6">
        <text>Hydrolysis of proteins in presence of ATP.</text>
        <dbReference type="EC" id="3.4.21.53"/>
    </reaction>
</comment>
<evidence type="ECO:0000256" key="4">
    <source>
        <dbReference type="ARBA" id="ARBA00022825"/>
    </source>
</evidence>
<dbReference type="OrthoDB" id="2411602at2759"/>
<dbReference type="FunFam" id="3.40.50.300:FF:000021">
    <property type="entry name" value="Lon protease homolog"/>
    <property type="match status" value="1"/>
</dbReference>
<dbReference type="InterPro" id="IPR027065">
    <property type="entry name" value="Lon_Prtase"/>
</dbReference>
<dbReference type="SUPFAM" id="SSF54211">
    <property type="entry name" value="Ribosomal protein S5 domain 2-like"/>
    <property type="match status" value="1"/>
</dbReference>
<dbReference type="Pfam" id="PF00004">
    <property type="entry name" value="AAA"/>
    <property type="match status" value="1"/>
</dbReference>
<organism evidence="10 11">
    <name type="scientific">Funneliformis geosporum</name>
    <dbReference type="NCBI Taxonomy" id="1117311"/>
    <lineage>
        <taxon>Eukaryota</taxon>
        <taxon>Fungi</taxon>
        <taxon>Fungi incertae sedis</taxon>
        <taxon>Mucoromycota</taxon>
        <taxon>Glomeromycotina</taxon>
        <taxon>Glomeromycetes</taxon>
        <taxon>Glomerales</taxon>
        <taxon>Glomeraceae</taxon>
        <taxon>Funneliformis</taxon>
    </lineage>
</organism>
<evidence type="ECO:0000256" key="8">
    <source>
        <dbReference type="PROSITE-ProRule" id="PRU01122"/>
    </source>
</evidence>
<feature type="active site" evidence="8">
    <location>
        <position position="847"/>
    </location>
</feature>
<dbReference type="GO" id="GO:0004252">
    <property type="term" value="F:serine-type endopeptidase activity"/>
    <property type="evidence" value="ECO:0007669"/>
    <property type="project" value="UniProtKB-UniRule"/>
</dbReference>
<dbReference type="SUPFAM" id="SSF52540">
    <property type="entry name" value="P-loop containing nucleoside triphosphate hydrolases"/>
    <property type="match status" value="2"/>
</dbReference>
<dbReference type="Pfam" id="PF05362">
    <property type="entry name" value="Lon_C"/>
    <property type="match status" value="1"/>
</dbReference>
<keyword evidence="1 8" id="KW-0645">Protease</keyword>
<dbReference type="GO" id="GO:0005524">
    <property type="term" value="F:ATP binding"/>
    <property type="evidence" value="ECO:0007669"/>
    <property type="project" value="UniProtKB-KW"/>
</dbReference>
<dbReference type="InterPro" id="IPR003959">
    <property type="entry name" value="ATPase_AAA_core"/>
</dbReference>
<comment type="caution">
    <text evidence="10">The sequence shown here is derived from an EMBL/GenBank/DDBJ whole genome shotgun (WGS) entry which is preliminary data.</text>
</comment>
<evidence type="ECO:0000256" key="3">
    <source>
        <dbReference type="ARBA" id="ARBA00022801"/>
    </source>
</evidence>
<dbReference type="Pfam" id="PF07931">
    <property type="entry name" value="CPT"/>
    <property type="match status" value="1"/>
</dbReference>
<dbReference type="GO" id="GO:0016887">
    <property type="term" value="F:ATP hydrolysis activity"/>
    <property type="evidence" value="ECO:0007669"/>
    <property type="project" value="InterPro"/>
</dbReference>
<dbReference type="InterPro" id="IPR003593">
    <property type="entry name" value="AAA+_ATPase"/>
</dbReference>
<feature type="active site" evidence="8">
    <location>
        <position position="890"/>
    </location>
</feature>
<dbReference type="PRINTS" id="PR00830">
    <property type="entry name" value="ENDOLAPTASE"/>
</dbReference>
<dbReference type="SMART" id="SM00382">
    <property type="entry name" value="AAA"/>
    <property type="match status" value="1"/>
</dbReference>
<keyword evidence="2" id="KW-0547">Nucleotide-binding</keyword>
<dbReference type="EMBL" id="CAMKVN010005023">
    <property type="protein sequence ID" value="CAI2188148.1"/>
    <property type="molecule type" value="Genomic_DNA"/>
</dbReference>
<feature type="domain" description="Lon proteolytic" evidence="9">
    <location>
        <begin position="755"/>
        <end position="934"/>
    </location>
</feature>
<dbReference type="GO" id="GO:0006515">
    <property type="term" value="P:protein quality control for misfolded or incompletely synthesized proteins"/>
    <property type="evidence" value="ECO:0007669"/>
    <property type="project" value="TreeGrafter"/>
</dbReference>
<dbReference type="AlphaFoldDB" id="A0A9W4T0D8"/>
<name>A0A9W4T0D8_9GLOM</name>
<comment type="similarity">
    <text evidence="8">Belongs to the peptidase S16 family.</text>
</comment>
<dbReference type="Gene3D" id="3.30.230.10">
    <property type="match status" value="1"/>
</dbReference>
<reference evidence="10" key="1">
    <citation type="submission" date="2022-08" db="EMBL/GenBank/DDBJ databases">
        <authorList>
            <person name="Kallberg Y."/>
            <person name="Tangrot J."/>
            <person name="Rosling A."/>
        </authorList>
    </citation>
    <scope>NUCLEOTIDE SEQUENCE</scope>
    <source>
        <strain evidence="10">Wild A</strain>
    </source>
</reference>
<dbReference type="PANTHER" id="PTHR43718:SF2">
    <property type="entry name" value="LON PROTEASE HOMOLOG, MITOCHONDRIAL"/>
    <property type="match status" value="1"/>
</dbReference>
<keyword evidence="5" id="KW-0067">ATP-binding</keyword>
<evidence type="ECO:0000259" key="9">
    <source>
        <dbReference type="PROSITE" id="PS51786"/>
    </source>
</evidence>
<proteinExistence type="inferred from homology"/>
<dbReference type="Pfam" id="PF22667">
    <property type="entry name" value="Lon_lid"/>
    <property type="match status" value="1"/>
</dbReference>
<dbReference type="NCBIfam" id="TIGR00763">
    <property type="entry name" value="lon"/>
    <property type="match status" value="1"/>
</dbReference>
<evidence type="ECO:0000256" key="6">
    <source>
        <dbReference type="ARBA" id="ARBA00050665"/>
    </source>
</evidence>
<dbReference type="InterPro" id="IPR054594">
    <property type="entry name" value="Lon_lid"/>
</dbReference>
<evidence type="ECO:0000256" key="7">
    <source>
        <dbReference type="ARBA" id="ARBA00066743"/>
    </source>
</evidence>
<dbReference type="InterPro" id="IPR014721">
    <property type="entry name" value="Ribsml_uS5_D2-typ_fold_subgr"/>
</dbReference>
<gene>
    <name evidence="10" type="ORF">FWILDA_LOCUS13434</name>
</gene>
<dbReference type="PROSITE" id="PS51786">
    <property type="entry name" value="LON_PROTEOLYTIC"/>
    <property type="match status" value="1"/>
</dbReference>
<dbReference type="Gene3D" id="1.20.58.1480">
    <property type="match status" value="1"/>
</dbReference>
<dbReference type="PANTHER" id="PTHR43718">
    <property type="entry name" value="LON PROTEASE"/>
    <property type="match status" value="1"/>
</dbReference>
<dbReference type="InterPro" id="IPR020568">
    <property type="entry name" value="Ribosomal_Su5_D2-typ_SF"/>
</dbReference>
<keyword evidence="11" id="KW-1185">Reference proteome</keyword>
<keyword evidence="4 8" id="KW-0720">Serine protease</keyword>
<sequence>MSSKIILLNGCSSAGKSSISEKIMELRFGERSNEGLQFILGRNKQGLPVNEVKINSYGEKLFDSMPRVFKQLANDGHNLIIEEVILEKNYLENYKDNLKNYQVYFVKVNCELTILENREKSRGDRIIGTNRAQYAKMKGLSWEYDLEVDNSLTSALENAQKVLELVNEKNEEPYLTFGIDAILEAMPDKYFGFGKQAELGFQFVSSLDEQGFPITEVKIGSYGKLVSSSVPKMVKQLVDDGYNLIIDEVDCELSLMEEREILRGTVFWNNPSWKSIILQALVNYRGQLLVVFNKENNNNFSEKTNFVGALGKISLEVFEAGSFEQIISSCKEIKLKDEKALDELTEKFIRHFSNILEKTKLGTVEKFPYMTMMRGNIKRLELLINLPDRRKIESDIEKDTRERINNQQEEYFLREKLKAIEKRLRSKKGGEGGEMNKYLDRLEKFPYPDYVKKVVQEEIERYDSMPKRKEEIRDLKFAQQKLDENHFGLSEIKGKIIEYLAAQQKAGKPLNQVICLVGPPGVGKTSLASSIAEAMGRKFVSISLGGTRDVAEISGHRRTYIGAMPGKIIQAMKRVKVINPCFLIDEIDKISSDYRGDPASALLQVLDPNQNKEFKDDYLGQEVPYNLSEVMFLCTANTLDLPLPLLDRMEIIRLSSYTEMEKFHIAKEHLLPENLKKYNLNSGEIVFEDQTIRDIIKYYTREAGVRELNRKIQVIIRKFIVRLLQNLENKTVITPDNLKDYLKKRIHEFTPKQKNPKVGVVNGLAWTGYGGDILPIEVNLVTGKGELGRSTGSLGKVMKESVEVAFSYIQSYLEENKKTFKKALALLRKRDVNIHAPEGAVEKEGPSAGIALTTAIISALTNQKVPTDIGMTGEITSKGKVLEIGGLKEKAIAACRSELKTIIIPKSNEKDIEDIPEEVRRELKILPVEEYEEV</sequence>
<dbReference type="InterPro" id="IPR008269">
    <property type="entry name" value="Lon_proteolytic"/>
</dbReference>
<dbReference type="EC" id="3.4.21.53" evidence="7"/>
<dbReference type="CDD" id="cd19500">
    <property type="entry name" value="RecA-like_Lon"/>
    <property type="match status" value="1"/>
</dbReference>
<dbReference type="GO" id="GO:0004176">
    <property type="term" value="F:ATP-dependent peptidase activity"/>
    <property type="evidence" value="ECO:0007669"/>
    <property type="project" value="UniProtKB-UniRule"/>
</dbReference>
<protein>
    <recommendedName>
        <fullName evidence="7">endopeptidase La</fullName>
        <ecNumber evidence="7">3.4.21.53</ecNumber>
    </recommendedName>
</protein>
<evidence type="ECO:0000256" key="1">
    <source>
        <dbReference type="ARBA" id="ARBA00022670"/>
    </source>
</evidence>
<dbReference type="Gene3D" id="3.40.50.300">
    <property type="entry name" value="P-loop containing nucleotide triphosphate hydrolases"/>
    <property type="match status" value="3"/>
</dbReference>
<dbReference type="Gene3D" id="1.10.8.60">
    <property type="match status" value="1"/>
</dbReference>
<evidence type="ECO:0000313" key="11">
    <source>
        <dbReference type="Proteomes" id="UP001153678"/>
    </source>
</evidence>
<dbReference type="InterPro" id="IPR027417">
    <property type="entry name" value="P-loop_NTPase"/>
</dbReference>
<dbReference type="InterPro" id="IPR004815">
    <property type="entry name" value="Lon_bac/euk-typ"/>
</dbReference>
<evidence type="ECO:0000313" key="10">
    <source>
        <dbReference type="EMBL" id="CAI2188148.1"/>
    </source>
</evidence>
<dbReference type="Proteomes" id="UP001153678">
    <property type="component" value="Unassembled WGS sequence"/>
</dbReference>
<evidence type="ECO:0000256" key="5">
    <source>
        <dbReference type="ARBA" id="ARBA00022840"/>
    </source>
</evidence>